<dbReference type="PANTHER" id="PTHR48020:SF12">
    <property type="entry name" value="PROTON MYO-INOSITOL COTRANSPORTER"/>
    <property type="match status" value="1"/>
</dbReference>
<dbReference type="PROSITE" id="PS00216">
    <property type="entry name" value="SUGAR_TRANSPORT_1"/>
    <property type="match status" value="1"/>
</dbReference>
<dbReference type="Pfam" id="PF00083">
    <property type="entry name" value="Sugar_tr"/>
    <property type="match status" value="1"/>
</dbReference>
<reference evidence="12 13" key="1">
    <citation type="submission" date="2022-09" db="EMBL/GenBank/DDBJ databases">
        <authorList>
            <person name="Palmer J.M."/>
        </authorList>
    </citation>
    <scope>NUCLEOTIDE SEQUENCE [LARGE SCALE GENOMIC DNA]</scope>
    <source>
        <strain evidence="12 13">DSM 7382</strain>
    </source>
</reference>
<evidence type="ECO:0000256" key="3">
    <source>
        <dbReference type="ARBA" id="ARBA00022448"/>
    </source>
</evidence>
<dbReference type="InterPro" id="IPR005828">
    <property type="entry name" value="MFS_sugar_transport-like"/>
</dbReference>
<dbReference type="PROSITE" id="PS00217">
    <property type="entry name" value="SUGAR_TRANSPORT_2"/>
    <property type="match status" value="1"/>
</dbReference>
<dbReference type="AlphaFoldDB" id="A0AAW0FD19"/>
<keyword evidence="13" id="KW-1185">Reference proteome</keyword>
<dbReference type="SUPFAM" id="SSF103473">
    <property type="entry name" value="MFS general substrate transporter"/>
    <property type="match status" value="1"/>
</dbReference>
<evidence type="ECO:0000256" key="6">
    <source>
        <dbReference type="ARBA" id="ARBA00022989"/>
    </source>
</evidence>
<feature type="domain" description="Major facilitator superfamily (MFS) profile" evidence="11">
    <location>
        <begin position="49"/>
        <end position="362"/>
    </location>
</feature>
<feature type="transmembrane region" description="Helical" evidence="10">
    <location>
        <begin position="333"/>
        <end position="354"/>
    </location>
</feature>
<keyword evidence="3 9" id="KW-0813">Transport</keyword>
<evidence type="ECO:0000256" key="4">
    <source>
        <dbReference type="ARBA" id="ARBA00022475"/>
    </source>
</evidence>
<feature type="transmembrane region" description="Helical" evidence="10">
    <location>
        <begin position="206"/>
        <end position="226"/>
    </location>
</feature>
<dbReference type="InterPro" id="IPR003663">
    <property type="entry name" value="Sugar/inositol_transpt"/>
</dbReference>
<evidence type="ECO:0000256" key="5">
    <source>
        <dbReference type="ARBA" id="ARBA00022692"/>
    </source>
</evidence>
<sequence>MSRLSNDSKSDEKRTSYEEKEEVLASGEITELAVVAEGEERTTWFVWLLVFATSISGLLFGYDTGVISGALVTIGGDLGPAELSSGQKELITSATTLGALLGGLVAGMLSDFLGRRPVLGIADVIFIGGAIGQAVCHTVWSMIGGRFLIGIGVGIAACVAPLYIQELSPTRLRGRMVVVNVVAITGGQVVAYGIDAAFEGMSGGWRWMVGLGAVPAAVQLVSLFFLPESPRLLIKRGKIEEARRVMGRIYAYANGEQVDLKIRVLNAAVRQSVEIANSTTLFQRIKMILVNPVNRRALIICCGLQAQQQLSGFNTLMYYSATLFKEIGFNKPTAVGLIVSGTNFIFTLFALKYIDIIGRRRS</sequence>
<evidence type="ECO:0000256" key="10">
    <source>
        <dbReference type="SAM" id="Phobius"/>
    </source>
</evidence>
<evidence type="ECO:0000256" key="7">
    <source>
        <dbReference type="ARBA" id="ARBA00023136"/>
    </source>
</evidence>
<evidence type="ECO:0000256" key="1">
    <source>
        <dbReference type="ARBA" id="ARBA00004651"/>
    </source>
</evidence>
<feature type="transmembrane region" description="Helical" evidence="10">
    <location>
        <begin position="44"/>
        <end position="62"/>
    </location>
</feature>
<organism evidence="12 13">
    <name type="scientific">Cerrena zonata</name>
    <dbReference type="NCBI Taxonomy" id="2478898"/>
    <lineage>
        <taxon>Eukaryota</taxon>
        <taxon>Fungi</taxon>
        <taxon>Dikarya</taxon>
        <taxon>Basidiomycota</taxon>
        <taxon>Agaricomycotina</taxon>
        <taxon>Agaricomycetes</taxon>
        <taxon>Polyporales</taxon>
        <taxon>Cerrenaceae</taxon>
        <taxon>Cerrena</taxon>
    </lineage>
</organism>
<dbReference type="GO" id="GO:0022857">
    <property type="term" value="F:transmembrane transporter activity"/>
    <property type="evidence" value="ECO:0007669"/>
    <property type="project" value="InterPro"/>
</dbReference>
<keyword evidence="4" id="KW-1003">Cell membrane</keyword>
<gene>
    <name evidence="12" type="ORF">QCA50_018300</name>
</gene>
<keyword evidence="6 10" id="KW-1133">Transmembrane helix</keyword>
<dbReference type="EMBL" id="JASBNA010000068">
    <property type="protein sequence ID" value="KAK7678718.1"/>
    <property type="molecule type" value="Genomic_DNA"/>
</dbReference>
<dbReference type="GO" id="GO:0015798">
    <property type="term" value="P:myo-inositol transport"/>
    <property type="evidence" value="ECO:0007669"/>
    <property type="project" value="UniProtKB-ARBA"/>
</dbReference>
<dbReference type="InterPro" id="IPR050814">
    <property type="entry name" value="Myo-inositol_Transporter"/>
</dbReference>
<protein>
    <recommendedName>
        <fullName evidence="11">Major facilitator superfamily (MFS) profile domain-containing protein</fullName>
    </recommendedName>
</protein>
<evidence type="ECO:0000256" key="9">
    <source>
        <dbReference type="RuleBase" id="RU003346"/>
    </source>
</evidence>
<keyword evidence="7 10" id="KW-0472">Membrane</keyword>
<keyword evidence="5 10" id="KW-0812">Transmembrane</keyword>
<dbReference type="Proteomes" id="UP001385951">
    <property type="component" value="Unassembled WGS sequence"/>
</dbReference>
<dbReference type="InterPro" id="IPR020846">
    <property type="entry name" value="MFS_dom"/>
</dbReference>
<evidence type="ECO:0000313" key="13">
    <source>
        <dbReference type="Proteomes" id="UP001385951"/>
    </source>
</evidence>
<dbReference type="PROSITE" id="PS50850">
    <property type="entry name" value="MFS"/>
    <property type="match status" value="1"/>
</dbReference>
<dbReference type="Gene3D" id="1.20.1250.20">
    <property type="entry name" value="MFS general substrate transporter like domains"/>
    <property type="match status" value="1"/>
</dbReference>
<proteinExistence type="inferred from homology"/>
<feature type="transmembrane region" description="Helical" evidence="10">
    <location>
        <begin position="90"/>
        <end position="109"/>
    </location>
</feature>
<dbReference type="NCBIfam" id="TIGR00879">
    <property type="entry name" value="SP"/>
    <property type="match status" value="1"/>
</dbReference>
<evidence type="ECO:0000256" key="2">
    <source>
        <dbReference type="ARBA" id="ARBA00010992"/>
    </source>
</evidence>
<evidence type="ECO:0000256" key="8">
    <source>
        <dbReference type="ARBA" id="ARBA00049119"/>
    </source>
</evidence>
<dbReference type="PRINTS" id="PR00171">
    <property type="entry name" value="SUGRTRNSPORT"/>
</dbReference>
<dbReference type="InterPro" id="IPR005829">
    <property type="entry name" value="Sugar_transporter_CS"/>
</dbReference>
<accession>A0AAW0FD19</accession>
<comment type="subcellular location">
    <subcellularLocation>
        <location evidence="1">Cell membrane</location>
        <topology evidence="1">Multi-pass membrane protein</topology>
    </subcellularLocation>
</comment>
<evidence type="ECO:0000259" key="11">
    <source>
        <dbReference type="PROSITE" id="PS50850"/>
    </source>
</evidence>
<feature type="transmembrane region" description="Helical" evidence="10">
    <location>
        <begin position="176"/>
        <end position="194"/>
    </location>
</feature>
<dbReference type="GO" id="GO:0005886">
    <property type="term" value="C:plasma membrane"/>
    <property type="evidence" value="ECO:0007669"/>
    <property type="project" value="UniProtKB-SubCell"/>
</dbReference>
<dbReference type="PANTHER" id="PTHR48020">
    <property type="entry name" value="PROTON MYO-INOSITOL COTRANSPORTER"/>
    <property type="match status" value="1"/>
</dbReference>
<comment type="caution">
    <text evidence="12">The sequence shown here is derived from an EMBL/GenBank/DDBJ whole genome shotgun (WGS) entry which is preliminary data.</text>
</comment>
<feature type="transmembrane region" description="Helical" evidence="10">
    <location>
        <begin position="121"/>
        <end position="140"/>
    </location>
</feature>
<comment type="catalytic activity">
    <reaction evidence="8">
        <text>myo-inositol(out) + H(+)(out) = myo-inositol(in) + H(+)(in)</text>
        <dbReference type="Rhea" id="RHEA:60364"/>
        <dbReference type="ChEBI" id="CHEBI:15378"/>
        <dbReference type="ChEBI" id="CHEBI:17268"/>
    </reaction>
</comment>
<dbReference type="GO" id="GO:0015791">
    <property type="term" value="P:polyol transmembrane transport"/>
    <property type="evidence" value="ECO:0007669"/>
    <property type="project" value="UniProtKB-ARBA"/>
</dbReference>
<comment type="similarity">
    <text evidence="2 9">Belongs to the major facilitator superfamily. Sugar transporter (TC 2.A.1.1) family.</text>
</comment>
<name>A0AAW0FD19_9APHY</name>
<evidence type="ECO:0000313" key="12">
    <source>
        <dbReference type="EMBL" id="KAK7678718.1"/>
    </source>
</evidence>
<dbReference type="InterPro" id="IPR036259">
    <property type="entry name" value="MFS_trans_sf"/>
</dbReference>
<feature type="transmembrane region" description="Helical" evidence="10">
    <location>
        <begin position="146"/>
        <end position="164"/>
    </location>
</feature>